<dbReference type="RefSeq" id="WP_071309981.1">
    <property type="nucleotide sequence ID" value="NZ_MLQR01000030.1"/>
</dbReference>
<dbReference type="Proteomes" id="UP000179524">
    <property type="component" value="Unassembled WGS sequence"/>
</dbReference>
<proteinExistence type="predicted"/>
<gene>
    <name evidence="1" type="ORF">BKP37_12730</name>
</gene>
<keyword evidence="2" id="KW-1185">Reference proteome</keyword>
<evidence type="ECO:0000313" key="1">
    <source>
        <dbReference type="EMBL" id="OIJ12661.1"/>
    </source>
</evidence>
<organism evidence="1 2">
    <name type="scientific">Anaerobacillus alkalilacustris</name>
    <dbReference type="NCBI Taxonomy" id="393763"/>
    <lineage>
        <taxon>Bacteria</taxon>
        <taxon>Bacillati</taxon>
        <taxon>Bacillota</taxon>
        <taxon>Bacilli</taxon>
        <taxon>Bacillales</taxon>
        <taxon>Bacillaceae</taxon>
        <taxon>Anaerobacillus</taxon>
    </lineage>
</organism>
<comment type="caution">
    <text evidence="1">The sequence shown here is derived from an EMBL/GenBank/DDBJ whole genome shotgun (WGS) entry which is preliminary data.</text>
</comment>
<dbReference type="OrthoDB" id="2088088at2"/>
<reference evidence="1 2" key="1">
    <citation type="submission" date="2016-10" db="EMBL/GenBank/DDBJ databases">
        <title>Draft genome sequences of four alkaliphilic bacteria belonging to the Anaerobacillus genus.</title>
        <authorList>
            <person name="Bassil N.M."/>
            <person name="Lloyd J.R."/>
        </authorList>
    </citation>
    <scope>NUCLEOTIDE SEQUENCE [LARGE SCALE GENOMIC DNA]</scope>
    <source>
        <strain evidence="1 2">DSM 18345</strain>
    </source>
</reference>
<name>A0A1S2LJR4_9BACI</name>
<accession>A0A1S2LJR4</accession>
<protein>
    <submittedName>
        <fullName evidence="1">Uncharacterized protein</fullName>
    </submittedName>
</protein>
<dbReference type="EMBL" id="MLQR01000030">
    <property type="protein sequence ID" value="OIJ12661.1"/>
    <property type="molecule type" value="Genomic_DNA"/>
</dbReference>
<sequence>MARRKKTDELVEKIIEKEDAIFFRATKPLSTQEHEQLSEKIRYENEKTGLDIVLVPFSCEVGDK</sequence>
<dbReference type="AlphaFoldDB" id="A0A1S2LJR4"/>
<evidence type="ECO:0000313" key="2">
    <source>
        <dbReference type="Proteomes" id="UP000179524"/>
    </source>
</evidence>